<organism evidence="1 2">
    <name type="scientific">Paenibacillus agricola</name>
    <dbReference type="NCBI Taxonomy" id="2716264"/>
    <lineage>
        <taxon>Bacteria</taxon>
        <taxon>Bacillati</taxon>
        <taxon>Bacillota</taxon>
        <taxon>Bacilli</taxon>
        <taxon>Bacillales</taxon>
        <taxon>Paenibacillaceae</taxon>
        <taxon>Paenibacillus</taxon>
    </lineage>
</organism>
<accession>A0ABX0J668</accession>
<comment type="caution">
    <text evidence="1">The sequence shown here is derived from an EMBL/GenBank/DDBJ whole genome shotgun (WGS) entry which is preliminary data.</text>
</comment>
<protein>
    <submittedName>
        <fullName evidence="1">Uncharacterized protein</fullName>
    </submittedName>
</protein>
<sequence length="55" mass="6413">METWKQNIGNLALQKGILNDPQWLERLDDSMPVWAVLELLLKLSDKLEPETNSYD</sequence>
<name>A0ABX0J668_9BACL</name>
<evidence type="ECO:0000313" key="1">
    <source>
        <dbReference type="EMBL" id="NHN30886.1"/>
    </source>
</evidence>
<proteinExistence type="predicted"/>
<reference evidence="1" key="1">
    <citation type="submission" date="2020-03" db="EMBL/GenBank/DDBJ databases">
        <title>Draft sequencing of Paenibacilllus sp. S3N08.</title>
        <authorList>
            <person name="Kim D.-U."/>
        </authorList>
    </citation>
    <scope>NUCLEOTIDE SEQUENCE</scope>
    <source>
        <strain evidence="1">S3N08</strain>
    </source>
</reference>
<dbReference type="EMBL" id="JAAOIW010000004">
    <property type="protein sequence ID" value="NHN30886.1"/>
    <property type="molecule type" value="Genomic_DNA"/>
</dbReference>
<keyword evidence="2" id="KW-1185">Reference proteome</keyword>
<dbReference type="RefSeq" id="WP_166150327.1">
    <property type="nucleotide sequence ID" value="NZ_JAAOIW010000004.1"/>
</dbReference>
<evidence type="ECO:0000313" key="2">
    <source>
        <dbReference type="Proteomes" id="UP001165962"/>
    </source>
</evidence>
<gene>
    <name evidence="1" type="ORF">G9U52_13690</name>
</gene>
<dbReference type="Proteomes" id="UP001165962">
    <property type="component" value="Unassembled WGS sequence"/>
</dbReference>